<dbReference type="SUPFAM" id="SSF46689">
    <property type="entry name" value="Homeodomain-like"/>
    <property type="match status" value="1"/>
</dbReference>
<dbReference type="AlphaFoldDB" id="A0A1B3XTN2"/>
<dbReference type="PANTHER" id="PTHR43479:SF7">
    <property type="entry name" value="TETR-FAMILY TRANSCRIPTIONAL REGULATOR"/>
    <property type="match status" value="1"/>
</dbReference>
<dbReference type="KEGG" id="bmur:ABE28_019590"/>
<dbReference type="OrthoDB" id="9810250at2"/>
<name>A0A1B3XTN2_9BACI</name>
<reference evidence="5 6" key="1">
    <citation type="submission" date="2016-08" db="EMBL/GenBank/DDBJ databases">
        <title>Complete genome sequence of Bacillus muralis G25-68, a strain with toxicity to nematodes.</title>
        <authorList>
            <person name="Zheng Z."/>
        </authorList>
    </citation>
    <scope>NUCLEOTIDE SEQUENCE [LARGE SCALE GENOMIC DNA]</scope>
    <source>
        <strain evidence="5 6">G25-68</strain>
    </source>
</reference>
<evidence type="ECO:0000313" key="5">
    <source>
        <dbReference type="EMBL" id="AOH56576.1"/>
    </source>
</evidence>
<proteinExistence type="predicted"/>
<evidence type="ECO:0000259" key="4">
    <source>
        <dbReference type="PROSITE" id="PS50977"/>
    </source>
</evidence>
<dbReference type="Proteomes" id="UP000077926">
    <property type="component" value="Chromosome"/>
</dbReference>
<feature type="domain" description="HTH tetR-type" evidence="4">
    <location>
        <begin position="11"/>
        <end position="71"/>
    </location>
</feature>
<accession>A0A1B3XTN2</accession>
<keyword evidence="6" id="KW-1185">Reference proteome</keyword>
<evidence type="ECO:0000256" key="2">
    <source>
        <dbReference type="ARBA" id="ARBA00023125"/>
    </source>
</evidence>
<dbReference type="EMBL" id="CP017080">
    <property type="protein sequence ID" value="AOH56576.1"/>
    <property type="molecule type" value="Genomic_DNA"/>
</dbReference>
<dbReference type="RefSeq" id="WP_064465547.1">
    <property type="nucleotide sequence ID" value="NZ_CP017080.1"/>
</dbReference>
<evidence type="ECO:0000256" key="3">
    <source>
        <dbReference type="PROSITE-ProRule" id="PRU00335"/>
    </source>
</evidence>
<feature type="DNA-binding region" description="H-T-H motif" evidence="3">
    <location>
        <begin position="34"/>
        <end position="53"/>
    </location>
</feature>
<evidence type="ECO:0000256" key="1">
    <source>
        <dbReference type="ARBA" id="ARBA00022491"/>
    </source>
</evidence>
<organism evidence="5 6">
    <name type="scientific">Peribacillus muralis</name>
    <dbReference type="NCBI Taxonomy" id="264697"/>
    <lineage>
        <taxon>Bacteria</taxon>
        <taxon>Bacillati</taxon>
        <taxon>Bacillota</taxon>
        <taxon>Bacilli</taxon>
        <taxon>Bacillales</taxon>
        <taxon>Bacillaceae</taxon>
        <taxon>Peribacillus</taxon>
    </lineage>
</organism>
<dbReference type="InterPro" id="IPR001647">
    <property type="entry name" value="HTH_TetR"/>
</dbReference>
<dbReference type="InterPro" id="IPR009057">
    <property type="entry name" value="Homeodomain-like_sf"/>
</dbReference>
<dbReference type="InterPro" id="IPR050624">
    <property type="entry name" value="HTH-type_Tx_Regulator"/>
</dbReference>
<dbReference type="Pfam" id="PF00440">
    <property type="entry name" value="TetR_N"/>
    <property type="match status" value="1"/>
</dbReference>
<dbReference type="PROSITE" id="PS50977">
    <property type="entry name" value="HTH_TETR_2"/>
    <property type="match status" value="1"/>
</dbReference>
<protein>
    <recommendedName>
        <fullName evidence="4">HTH tetR-type domain-containing protein</fullName>
    </recommendedName>
</protein>
<gene>
    <name evidence="5" type="ORF">ABE28_019590</name>
</gene>
<keyword evidence="2 3" id="KW-0238">DNA-binding</keyword>
<sequence>MEKSKVDPRILRTRRLLIDSFMKVVQLKDFKDITIKDITDEATVNRATFYAHFVDKYDLQDAVLSENILKNIQEKLNCHDQLDEESITKIFLSVTEFQNDLRTQCKKSYESFSTMIENKIKKELETVFHSLLLKQDLKIEKEALKIGAVMLSWGIYGACVDWHHNSSLPAEQYIKMAMPYLLNAMTYR</sequence>
<keyword evidence="1" id="KW-0678">Repressor</keyword>
<dbReference type="STRING" id="264697.ABE28_019590"/>
<dbReference type="Gene3D" id="1.10.357.10">
    <property type="entry name" value="Tetracycline Repressor, domain 2"/>
    <property type="match status" value="1"/>
</dbReference>
<dbReference type="PANTHER" id="PTHR43479">
    <property type="entry name" value="ACREF/ENVCD OPERON REPRESSOR-RELATED"/>
    <property type="match status" value="1"/>
</dbReference>
<evidence type="ECO:0000313" key="6">
    <source>
        <dbReference type="Proteomes" id="UP000077926"/>
    </source>
</evidence>
<dbReference type="GO" id="GO:0003677">
    <property type="term" value="F:DNA binding"/>
    <property type="evidence" value="ECO:0007669"/>
    <property type="project" value="UniProtKB-UniRule"/>
</dbReference>